<keyword evidence="4 6" id="KW-0378">Hydrolase</keyword>
<comment type="caution">
    <text evidence="8">The sequence shown here is derived from an EMBL/GenBank/DDBJ whole genome shotgun (WGS) entry which is preliminary data.</text>
</comment>
<keyword evidence="5 6" id="KW-0269">Exonuclease</keyword>
<dbReference type="InterPro" id="IPR037004">
    <property type="entry name" value="Exonuc_VII_ssu_sf"/>
</dbReference>
<comment type="similarity">
    <text evidence="1 6">Belongs to the XseB family.</text>
</comment>
<dbReference type="STRING" id="1089455.MOPEL_069_00170"/>
<reference evidence="8 9" key="1">
    <citation type="submission" date="2012-02" db="EMBL/GenBank/DDBJ databases">
        <title>Whole genome shotgun sequence of Mobilicoccus pelagius NBRC 104925.</title>
        <authorList>
            <person name="Yoshida Y."/>
            <person name="Hosoyama A."/>
            <person name="Tsuchikane K."/>
            <person name="Katsumata H."/>
            <person name="Yamazaki S."/>
            <person name="Fujita N."/>
        </authorList>
    </citation>
    <scope>NUCLEOTIDE SEQUENCE [LARGE SCALE GENOMIC DNA]</scope>
    <source>
        <strain evidence="8 9">NBRC 104925</strain>
    </source>
</reference>
<dbReference type="eggNOG" id="COG1722">
    <property type="taxonomic scope" value="Bacteria"/>
</dbReference>
<evidence type="ECO:0000256" key="2">
    <source>
        <dbReference type="ARBA" id="ARBA00022490"/>
    </source>
</evidence>
<evidence type="ECO:0000313" key="8">
    <source>
        <dbReference type="EMBL" id="GAB48262.1"/>
    </source>
</evidence>
<evidence type="ECO:0000256" key="4">
    <source>
        <dbReference type="ARBA" id="ARBA00022801"/>
    </source>
</evidence>
<feature type="compositionally biased region" description="Acidic residues" evidence="7">
    <location>
        <begin position="27"/>
        <end position="43"/>
    </location>
</feature>
<evidence type="ECO:0000313" key="9">
    <source>
        <dbReference type="Proteomes" id="UP000004367"/>
    </source>
</evidence>
<comment type="function">
    <text evidence="6">Bidirectionally degrades single-stranded DNA into large acid-insoluble oligonucleotides, which are then degraded further into small acid-soluble oligonucleotides.</text>
</comment>
<dbReference type="NCBIfam" id="TIGR01280">
    <property type="entry name" value="xseB"/>
    <property type="match status" value="1"/>
</dbReference>
<dbReference type="InterPro" id="IPR003761">
    <property type="entry name" value="Exonuc_VII_S"/>
</dbReference>
<evidence type="ECO:0000256" key="3">
    <source>
        <dbReference type="ARBA" id="ARBA00022722"/>
    </source>
</evidence>
<evidence type="ECO:0000256" key="5">
    <source>
        <dbReference type="ARBA" id="ARBA00022839"/>
    </source>
</evidence>
<dbReference type="GO" id="GO:0009318">
    <property type="term" value="C:exodeoxyribonuclease VII complex"/>
    <property type="evidence" value="ECO:0007669"/>
    <property type="project" value="UniProtKB-UniRule"/>
</dbReference>
<accession>H5URA4</accession>
<dbReference type="OrthoDB" id="5244334at2"/>
<keyword evidence="9" id="KW-1185">Reference proteome</keyword>
<dbReference type="GO" id="GO:0005829">
    <property type="term" value="C:cytosol"/>
    <property type="evidence" value="ECO:0007669"/>
    <property type="project" value="TreeGrafter"/>
</dbReference>
<dbReference type="GO" id="GO:0006308">
    <property type="term" value="P:DNA catabolic process"/>
    <property type="evidence" value="ECO:0007669"/>
    <property type="project" value="UniProtKB-UniRule"/>
</dbReference>
<dbReference type="Gene3D" id="1.10.287.1040">
    <property type="entry name" value="Exonuclease VII, small subunit"/>
    <property type="match status" value="1"/>
</dbReference>
<dbReference type="EMBL" id="BAFE01000049">
    <property type="protein sequence ID" value="GAB48262.1"/>
    <property type="molecule type" value="Genomic_DNA"/>
</dbReference>
<organism evidence="8 9">
    <name type="scientific">Mobilicoccus pelagius NBRC 104925</name>
    <dbReference type="NCBI Taxonomy" id="1089455"/>
    <lineage>
        <taxon>Bacteria</taxon>
        <taxon>Bacillati</taxon>
        <taxon>Actinomycetota</taxon>
        <taxon>Actinomycetes</taxon>
        <taxon>Micrococcales</taxon>
        <taxon>Dermatophilaceae</taxon>
        <taxon>Mobilicoccus</taxon>
    </lineage>
</organism>
<comment type="catalytic activity">
    <reaction evidence="6">
        <text>Exonucleolytic cleavage in either 5'- to 3'- or 3'- to 5'-direction to yield nucleoside 5'-phosphates.</text>
        <dbReference type="EC" id="3.1.11.6"/>
    </reaction>
</comment>
<keyword evidence="2 6" id="KW-0963">Cytoplasm</keyword>
<dbReference type="EC" id="3.1.11.6" evidence="6"/>
<gene>
    <name evidence="6 8" type="primary">xseB</name>
    <name evidence="8" type="ORF">MOPEL_069_00170</name>
</gene>
<protein>
    <recommendedName>
        <fullName evidence="6">Exodeoxyribonuclease 7 small subunit</fullName>
        <ecNumber evidence="6">3.1.11.6</ecNumber>
    </recommendedName>
    <alternativeName>
        <fullName evidence="6">Exodeoxyribonuclease VII small subunit</fullName>
        <shortName evidence="6">Exonuclease VII small subunit</shortName>
    </alternativeName>
</protein>
<name>H5URA4_9MICO</name>
<dbReference type="HAMAP" id="MF_00337">
    <property type="entry name" value="Exonuc_7_S"/>
    <property type="match status" value="1"/>
</dbReference>
<feature type="compositionally biased region" description="Basic residues" evidence="7">
    <location>
        <begin position="50"/>
        <end position="62"/>
    </location>
</feature>
<feature type="region of interest" description="Disordered" evidence="7">
    <location>
        <begin position="25"/>
        <end position="78"/>
    </location>
</feature>
<dbReference type="PANTHER" id="PTHR34137">
    <property type="entry name" value="EXODEOXYRIBONUCLEASE 7 SMALL SUBUNIT"/>
    <property type="match status" value="1"/>
</dbReference>
<dbReference type="AlphaFoldDB" id="H5URA4"/>
<keyword evidence="3 6" id="KW-0540">Nuclease</keyword>
<evidence type="ECO:0000256" key="1">
    <source>
        <dbReference type="ARBA" id="ARBA00009998"/>
    </source>
</evidence>
<dbReference type="NCBIfam" id="NF002139">
    <property type="entry name" value="PRK00977.1-3"/>
    <property type="match status" value="1"/>
</dbReference>
<dbReference type="GO" id="GO:0008855">
    <property type="term" value="F:exodeoxyribonuclease VII activity"/>
    <property type="evidence" value="ECO:0007669"/>
    <property type="project" value="UniProtKB-UniRule"/>
</dbReference>
<evidence type="ECO:0000256" key="6">
    <source>
        <dbReference type="HAMAP-Rule" id="MF_00337"/>
    </source>
</evidence>
<dbReference type="RefSeq" id="WP_009482160.1">
    <property type="nucleotide sequence ID" value="NZ_BAFE01000049.1"/>
</dbReference>
<proteinExistence type="inferred from homology"/>
<evidence type="ECO:0000256" key="7">
    <source>
        <dbReference type="SAM" id="MobiDB-lite"/>
    </source>
</evidence>
<dbReference type="Pfam" id="PF02609">
    <property type="entry name" value="Exonuc_VII_S"/>
    <property type="match status" value="1"/>
</dbReference>
<comment type="subunit">
    <text evidence="6">Heterooligomer composed of large and small subunits.</text>
</comment>
<sequence>MTDAQDGTDAVETTDAAVVVDATAEVVAEETDVEETDADDVISEEAQPKKAGRAKGGARRGRTTPQQSARPDVSHLSYEEARDKLVETVSRLESGQADLEASVALWELGEALAAHCTAALDRAEARLDRARDAQD</sequence>
<dbReference type="SUPFAM" id="SSF116842">
    <property type="entry name" value="XseB-like"/>
    <property type="match status" value="1"/>
</dbReference>
<dbReference type="Proteomes" id="UP000004367">
    <property type="component" value="Unassembled WGS sequence"/>
</dbReference>
<comment type="subcellular location">
    <subcellularLocation>
        <location evidence="6">Cytoplasm</location>
    </subcellularLocation>
</comment>
<dbReference type="PANTHER" id="PTHR34137:SF1">
    <property type="entry name" value="EXODEOXYRIBONUCLEASE 7 SMALL SUBUNIT"/>
    <property type="match status" value="1"/>
</dbReference>